<keyword evidence="2" id="KW-1133">Transmembrane helix</keyword>
<feature type="transmembrane region" description="Helical" evidence="2">
    <location>
        <begin position="118"/>
        <end position="143"/>
    </location>
</feature>
<keyword evidence="2" id="KW-0472">Membrane</keyword>
<feature type="transmembrane region" description="Helical" evidence="2">
    <location>
        <begin position="85"/>
        <end position="111"/>
    </location>
</feature>
<organism evidence="3 4">
    <name type="scientific">Paenibacillus sepulcri</name>
    <dbReference type="NCBI Taxonomy" id="359917"/>
    <lineage>
        <taxon>Bacteria</taxon>
        <taxon>Bacillati</taxon>
        <taxon>Bacillota</taxon>
        <taxon>Bacilli</taxon>
        <taxon>Bacillales</taxon>
        <taxon>Paenibacillaceae</taxon>
        <taxon>Paenibacillus</taxon>
    </lineage>
</organism>
<keyword evidence="4" id="KW-1185">Reference proteome</keyword>
<dbReference type="Proteomes" id="UP001519887">
    <property type="component" value="Unassembled WGS sequence"/>
</dbReference>
<dbReference type="EMBL" id="JAHZIK010000783">
    <property type="protein sequence ID" value="MBW7457208.1"/>
    <property type="molecule type" value="Genomic_DNA"/>
</dbReference>
<gene>
    <name evidence="3" type="ORF">K0U00_24515</name>
</gene>
<name>A0ABS7C8G6_9BACL</name>
<feature type="transmembrane region" description="Helical" evidence="2">
    <location>
        <begin position="37"/>
        <end position="59"/>
    </location>
</feature>
<comment type="caution">
    <text evidence="3">The sequence shown here is derived from an EMBL/GenBank/DDBJ whole genome shotgun (WGS) entry which is preliminary data.</text>
</comment>
<keyword evidence="2" id="KW-0812">Transmembrane</keyword>
<evidence type="ECO:0000313" key="3">
    <source>
        <dbReference type="EMBL" id="MBW7457208.1"/>
    </source>
</evidence>
<dbReference type="RefSeq" id="WP_210038492.1">
    <property type="nucleotide sequence ID" value="NZ_JBHLVU010000022.1"/>
</dbReference>
<feature type="region of interest" description="Disordered" evidence="1">
    <location>
        <begin position="1"/>
        <end position="24"/>
    </location>
</feature>
<reference evidence="3 4" key="1">
    <citation type="submission" date="2021-07" db="EMBL/GenBank/DDBJ databases">
        <title>Paenibacillus radiodurans sp. nov., isolated from the southeastern edge of Tengger Desert.</title>
        <authorList>
            <person name="Zhang G."/>
        </authorList>
    </citation>
    <scope>NUCLEOTIDE SEQUENCE [LARGE SCALE GENOMIC DNA]</scope>
    <source>
        <strain evidence="3 4">CCM 7311</strain>
    </source>
</reference>
<sequence length="148" mass="15816">MNDNEEQSYHLKDTFNPEPAFEPEPVRSQSKLGIASFIIGLASIVGFIICSIIAASSIMDYITADGKTVQNIEKFSEEIAKDAPLLLSILFMIVSIGLSLIGLILGIVGACMRNTRKAFSIIGIVLNGLLSFGFAALFAAALITQMSA</sequence>
<protein>
    <recommendedName>
        <fullName evidence="5">DUF4064 domain-containing protein</fullName>
    </recommendedName>
</protein>
<evidence type="ECO:0000256" key="1">
    <source>
        <dbReference type="SAM" id="MobiDB-lite"/>
    </source>
</evidence>
<evidence type="ECO:0008006" key="5">
    <source>
        <dbReference type="Google" id="ProtNLM"/>
    </source>
</evidence>
<evidence type="ECO:0000313" key="4">
    <source>
        <dbReference type="Proteomes" id="UP001519887"/>
    </source>
</evidence>
<proteinExistence type="predicted"/>
<accession>A0ABS7C8G6</accession>
<evidence type="ECO:0000256" key="2">
    <source>
        <dbReference type="SAM" id="Phobius"/>
    </source>
</evidence>